<dbReference type="PANTHER" id="PTHR22912">
    <property type="entry name" value="DISULFIDE OXIDOREDUCTASE"/>
    <property type="match status" value="1"/>
</dbReference>
<comment type="similarity">
    <text evidence="2 16">Belongs to the class-I pyridine nucleotide-disulfide oxidoreductase family.</text>
</comment>
<dbReference type="EC" id="1.8.1.4" evidence="3 16"/>
<evidence type="ECO:0000259" key="18">
    <source>
        <dbReference type="Pfam" id="PF07992"/>
    </source>
</evidence>
<dbReference type="InterPro" id="IPR023753">
    <property type="entry name" value="FAD/NAD-binding_dom"/>
</dbReference>
<evidence type="ECO:0000256" key="8">
    <source>
        <dbReference type="ARBA" id="ARBA00023002"/>
    </source>
</evidence>
<evidence type="ECO:0000256" key="1">
    <source>
        <dbReference type="ARBA" id="ARBA00004496"/>
    </source>
</evidence>
<feature type="binding site" evidence="14">
    <location>
        <position position="209"/>
    </location>
    <ligand>
        <name>NAD(+)</name>
        <dbReference type="ChEBI" id="CHEBI:57540"/>
    </ligand>
</feature>
<dbReference type="InterPro" id="IPR006258">
    <property type="entry name" value="Lipoamide_DH"/>
</dbReference>
<dbReference type="PIRSF" id="PIRSF000350">
    <property type="entry name" value="Mercury_reductase_MerA"/>
    <property type="match status" value="1"/>
</dbReference>
<dbReference type="Gene3D" id="3.30.390.30">
    <property type="match status" value="1"/>
</dbReference>
<evidence type="ECO:0000256" key="11">
    <source>
        <dbReference type="ARBA" id="ARBA00023284"/>
    </source>
</evidence>
<gene>
    <name evidence="19" type="ORF">SAMN04487766_11129</name>
</gene>
<comment type="cofactor">
    <cofactor evidence="14 16">
        <name>FAD</name>
        <dbReference type="ChEBI" id="CHEBI:57692"/>
    </cofactor>
    <text evidence="14 16">Binds 1 FAD per subunit.</text>
</comment>
<dbReference type="GO" id="GO:0004148">
    <property type="term" value="F:dihydrolipoyl dehydrogenase (NADH) activity"/>
    <property type="evidence" value="ECO:0007669"/>
    <property type="project" value="UniProtKB-EC"/>
</dbReference>
<protein>
    <recommendedName>
        <fullName evidence="4 16">Dihydrolipoyl dehydrogenase</fullName>
        <ecNumber evidence="3 16">1.8.1.4</ecNumber>
    </recommendedName>
</protein>
<feature type="active site" description="Proton acceptor" evidence="13">
    <location>
        <position position="446"/>
    </location>
</feature>
<feature type="domain" description="Pyridine nucleotide-disulphide oxidoreductase dimerisation" evidence="17">
    <location>
        <begin position="348"/>
        <end position="457"/>
    </location>
</feature>
<proteinExistence type="inferred from homology"/>
<evidence type="ECO:0000256" key="14">
    <source>
        <dbReference type="PIRSR" id="PIRSR000350-3"/>
    </source>
</evidence>
<keyword evidence="10" id="KW-1015">Disulfide bond</keyword>
<dbReference type="InterPro" id="IPR001100">
    <property type="entry name" value="Pyr_nuc-diS_OxRdtase"/>
</dbReference>
<dbReference type="PRINTS" id="PR00368">
    <property type="entry name" value="FADPNR"/>
</dbReference>
<evidence type="ECO:0000313" key="19">
    <source>
        <dbReference type="EMBL" id="SDN03202.1"/>
    </source>
</evidence>
<evidence type="ECO:0000256" key="12">
    <source>
        <dbReference type="ARBA" id="ARBA00049187"/>
    </source>
</evidence>
<evidence type="ECO:0000256" key="6">
    <source>
        <dbReference type="ARBA" id="ARBA00022630"/>
    </source>
</evidence>
<feature type="disulfide bond" description="Redox-active" evidence="15">
    <location>
        <begin position="55"/>
        <end position="60"/>
    </location>
</feature>
<comment type="subcellular location">
    <subcellularLocation>
        <location evidence="1">Cytoplasm</location>
    </subcellularLocation>
</comment>
<dbReference type="NCBIfam" id="TIGR01350">
    <property type="entry name" value="lipoamide_DH"/>
    <property type="match status" value="1"/>
</dbReference>
<evidence type="ECO:0000259" key="17">
    <source>
        <dbReference type="Pfam" id="PF02852"/>
    </source>
</evidence>
<dbReference type="InterPro" id="IPR036188">
    <property type="entry name" value="FAD/NAD-bd_sf"/>
</dbReference>
<dbReference type="GO" id="GO:0050660">
    <property type="term" value="F:flavin adenine dinucleotide binding"/>
    <property type="evidence" value="ECO:0007669"/>
    <property type="project" value="InterPro"/>
</dbReference>
<dbReference type="SUPFAM" id="SSF55424">
    <property type="entry name" value="FAD/NAD-linked reductases, dimerisation (C-terminal) domain"/>
    <property type="match status" value="1"/>
</dbReference>
<evidence type="ECO:0000256" key="10">
    <source>
        <dbReference type="ARBA" id="ARBA00023157"/>
    </source>
</evidence>
<evidence type="ECO:0000256" key="3">
    <source>
        <dbReference type="ARBA" id="ARBA00012608"/>
    </source>
</evidence>
<keyword evidence="7 14" id="KW-0274">FAD</keyword>
<evidence type="ECO:0000256" key="7">
    <source>
        <dbReference type="ARBA" id="ARBA00022827"/>
    </source>
</evidence>
<dbReference type="Proteomes" id="UP000199671">
    <property type="component" value="Unassembled WGS sequence"/>
</dbReference>
<sequence>MTDTAAIDGAGTAADAVYDMVVLGGGSGGYAAALRGAQLGLRVALVEADKVGGTCLHRGCVPTKAILHSAETAEAIRHAGVVGLRATLEGVDMPAIQEYKNSVVARMYKGLQGLVSARGIDVISGWGRLVAADTVEVGGRRYRGRNVILASGSYSKTMGQEISGPVLTSEQALELDHVPASAVILGGGVIGVEFASAWASLGTRVTIIEALPHLVPNEDEAISKQLERAFRKRRIDFRTGTRFESVERSDDGVQVRTADGAVIDAEVLLIAVGRGPATANLGLEEVGVSMDRGFVLADPYGRTNVPGVWAVGDIVPGVQLAHRGFAQGIAVAERIAGLSPEPVDDVKVPKVTFCKPEIASVGLSEARAAELHGAENIVTSQFNVAGNAKSQILGTQGFVKLVSLKDGPILGFHAIGTRMGEQIGEGQLIVSWEADANDVAALVHAHPTQNEAIGEAAMALAGKPLHNHG</sequence>
<dbReference type="GO" id="GO:0005737">
    <property type="term" value="C:cytoplasm"/>
    <property type="evidence" value="ECO:0007669"/>
    <property type="project" value="UniProtKB-SubCell"/>
</dbReference>
<dbReference type="GO" id="GO:0006103">
    <property type="term" value="P:2-oxoglutarate metabolic process"/>
    <property type="evidence" value="ECO:0007669"/>
    <property type="project" value="TreeGrafter"/>
</dbReference>
<dbReference type="InterPro" id="IPR012999">
    <property type="entry name" value="Pyr_OxRdtase_I_AS"/>
</dbReference>
<dbReference type="PROSITE" id="PS00076">
    <property type="entry name" value="PYRIDINE_REDOX_1"/>
    <property type="match status" value="1"/>
</dbReference>
<dbReference type="Pfam" id="PF07992">
    <property type="entry name" value="Pyr_redox_2"/>
    <property type="match status" value="1"/>
</dbReference>
<dbReference type="SUPFAM" id="SSF51905">
    <property type="entry name" value="FAD/NAD(P)-binding domain"/>
    <property type="match status" value="1"/>
</dbReference>
<dbReference type="InterPro" id="IPR016156">
    <property type="entry name" value="FAD/NAD-linked_Rdtase_dimer_sf"/>
</dbReference>
<feature type="binding site" evidence="14">
    <location>
        <position position="313"/>
    </location>
    <ligand>
        <name>FAD</name>
        <dbReference type="ChEBI" id="CHEBI:57692"/>
    </ligand>
</feature>
<feature type="binding site" evidence="14">
    <location>
        <position position="127"/>
    </location>
    <ligand>
        <name>FAD</name>
        <dbReference type="ChEBI" id="CHEBI:57692"/>
    </ligand>
</feature>
<dbReference type="Gene3D" id="3.50.50.60">
    <property type="entry name" value="FAD/NAD(P)-binding domain"/>
    <property type="match status" value="2"/>
</dbReference>
<evidence type="ECO:0000256" key="16">
    <source>
        <dbReference type="RuleBase" id="RU003692"/>
    </source>
</evidence>
<evidence type="ECO:0000256" key="13">
    <source>
        <dbReference type="PIRSR" id="PIRSR000350-2"/>
    </source>
</evidence>
<dbReference type="InterPro" id="IPR050151">
    <property type="entry name" value="Class-I_Pyr_Nuc-Dis_Oxidored"/>
</dbReference>
<keyword evidence="8 16" id="KW-0560">Oxidoreductase</keyword>
<keyword evidence="5" id="KW-0963">Cytoplasm</keyword>
<feature type="binding site" evidence="14">
    <location>
        <begin position="186"/>
        <end position="193"/>
    </location>
    <ligand>
        <name>NAD(+)</name>
        <dbReference type="ChEBI" id="CHEBI:57540"/>
    </ligand>
</feature>
<comment type="catalytic activity">
    <reaction evidence="12 16">
        <text>N(6)-[(R)-dihydrolipoyl]-L-lysyl-[protein] + NAD(+) = N(6)-[(R)-lipoyl]-L-lysyl-[protein] + NADH + H(+)</text>
        <dbReference type="Rhea" id="RHEA:15045"/>
        <dbReference type="Rhea" id="RHEA-COMP:10474"/>
        <dbReference type="Rhea" id="RHEA-COMP:10475"/>
        <dbReference type="ChEBI" id="CHEBI:15378"/>
        <dbReference type="ChEBI" id="CHEBI:57540"/>
        <dbReference type="ChEBI" id="CHEBI:57945"/>
        <dbReference type="ChEBI" id="CHEBI:83099"/>
        <dbReference type="ChEBI" id="CHEBI:83100"/>
        <dbReference type="EC" id="1.8.1.4"/>
    </reaction>
</comment>
<dbReference type="PANTHER" id="PTHR22912:SF217">
    <property type="entry name" value="DIHYDROLIPOYL DEHYDROGENASE"/>
    <property type="match status" value="1"/>
</dbReference>
<feature type="domain" description="FAD/NAD(P)-binding" evidence="18">
    <location>
        <begin position="18"/>
        <end position="328"/>
    </location>
</feature>
<dbReference type="PRINTS" id="PR00411">
    <property type="entry name" value="PNDRDTASEI"/>
</dbReference>
<organism evidence="19 20">
    <name type="scientific">Actinomyces ruminicola</name>
    <dbReference type="NCBI Taxonomy" id="332524"/>
    <lineage>
        <taxon>Bacteria</taxon>
        <taxon>Bacillati</taxon>
        <taxon>Actinomycetota</taxon>
        <taxon>Actinomycetes</taxon>
        <taxon>Actinomycetales</taxon>
        <taxon>Actinomycetaceae</taxon>
        <taxon>Actinomyces</taxon>
    </lineage>
</organism>
<feature type="binding site" evidence="14">
    <location>
        <position position="64"/>
    </location>
    <ligand>
        <name>FAD</name>
        <dbReference type="ChEBI" id="CHEBI:57692"/>
    </ligand>
</feature>
<accession>A0A1G9Y288</accession>
<dbReference type="InterPro" id="IPR004099">
    <property type="entry name" value="Pyr_nucl-diS_OxRdtase_dimer"/>
</dbReference>
<reference evidence="19 20" key="1">
    <citation type="submission" date="2016-10" db="EMBL/GenBank/DDBJ databases">
        <authorList>
            <person name="de Groot N.N."/>
        </authorList>
    </citation>
    <scope>NUCLEOTIDE SEQUENCE [LARGE SCALE GENOMIC DNA]</scope>
    <source>
        <strain evidence="19 20">KPR-7B</strain>
    </source>
</reference>
<dbReference type="Pfam" id="PF02852">
    <property type="entry name" value="Pyr_redox_dim"/>
    <property type="match status" value="1"/>
</dbReference>
<dbReference type="AlphaFoldDB" id="A0A1G9Y288"/>
<evidence type="ECO:0000256" key="9">
    <source>
        <dbReference type="ARBA" id="ARBA00023027"/>
    </source>
</evidence>
<name>A0A1G9Y288_9ACTO</name>
<comment type="miscellaneous">
    <text evidence="16">The active site is a redox-active disulfide bond.</text>
</comment>
<dbReference type="EMBL" id="FNHU01000011">
    <property type="protein sequence ID" value="SDN03202.1"/>
    <property type="molecule type" value="Genomic_DNA"/>
</dbReference>
<keyword evidence="9 14" id="KW-0520">NAD</keyword>
<evidence type="ECO:0000256" key="15">
    <source>
        <dbReference type="PIRSR" id="PIRSR000350-4"/>
    </source>
</evidence>
<keyword evidence="11 16" id="KW-0676">Redox-active center</keyword>
<evidence type="ECO:0000313" key="20">
    <source>
        <dbReference type="Proteomes" id="UP000199671"/>
    </source>
</evidence>
<evidence type="ECO:0000256" key="4">
    <source>
        <dbReference type="ARBA" id="ARBA00016961"/>
    </source>
</evidence>
<keyword evidence="6 16" id="KW-0285">Flavoprotein</keyword>
<feature type="binding site" evidence="14">
    <location>
        <position position="273"/>
    </location>
    <ligand>
        <name>NAD(+)</name>
        <dbReference type="ChEBI" id="CHEBI:57540"/>
    </ligand>
</feature>
<evidence type="ECO:0000256" key="5">
    <source>
        <dbReference type="ARBA" id="ARBA00022490"/>
    </source>
</evidence>
<evidence type="ECO:0000256" key="2">
    <source>
        <dbReference type="ARBA" id="ARBA00007532"/>
    </source>
</evidence>
<keyword evidence="14" id="KW-0547">Nucleotide-binding</keyword>